<keyword evidence="3" id="KW-0285">Flavoprotein</keyword>
<feature type="domain" description="FAD-binding PCMH-type" evidence="6">
    <location>
        <begin position="34"/>
        <end position="214"/>
    </location>
</feature>
<dbReference type="Gene3D" id="3.30.70.2740">
    <property type="match status" value="1"/>
</dbReference>
<evidence type="ECO:0000256" key="2">
    <source>
        <dbReference type="ARBA" id="ARBA00008000"/>
    </source>
</evidence>
<evidence type="ECO:0000313" key="8">
    <source>
        <dbReference type="Proteomes" id="UP001202827"/>
    </source>
</evidence>
<organism evidence="7 8">
    <name type="scientific">Neorhizobium turbinariae</name>
    <dbReference type="NCBI Taxonomy" id="2937795"/>
    <lineage>
        <taxon>Bacteria</taxon>
        <taxon>Pseudomonadati</taxon>
        <taxon>Pseudomonadota</taxon>
        <taxon>Alphaproteobacteria</taxon>
        <taxon>Hyphomicrobiales</taxon>
        <taxon>Rhizobiaceae</taxon>
        <taxon>Rhizobium/Agrobacterium group</taxon>
        <taxon>Neorhizobium</taxon>
    </lineage>
</organism>
<reference evidence="7 8" key="1">
    <citation type="submission" date="2022-04" db="EMBL/GenBank/DDBJ databases">
        <title>Rhizobium coralii sp. nov., isolated from coral Turbinaria peltata.</title>
        <authorList>
            <person name="Sun H."/>
        </authorList>
    </citation>
    <scope>NUCLEOTIDE SEQUENCE [LARGE SCALE GENOMIC DNA]</scope>
    <source>
        <strain evidence="7 8">NTR19</strain>
    </source>
</reference>
<dbReference type="InterPro" id="IPR004113">
    <property type="entry name" value="FAD-bd_oxidored_4_C"/>
</dbReference>
<dbReference type="Gene3D" id="1.10.45.10">
    <property type="entry name" value="Vanillyl-alcohol Oxidase, Chain A, domain 4"/>
    <property type="match status" value="1"/>
</dbReference>
<dbReference type="Proteomes" id="UP001202827">
    <property type="component" value="Unassembled WGS sequence"/>
</dbReference>
<accession>A0ABT0IMZ1</accession>
<dbReference type="SUPFAM" id="SSF55103">
    <property type="entry name" value="FAD-linked oxidases, C-terminal domain"/>
    <property type="match status" value="1"/>
</dbReference>
<keyword evidence="8" id="KW-1185">Reference proteome</keyword>
<dbReference type="InterPro" id="IPR016169">
    <property type="entry name" value="FAD-bd_PCMH_sub2"/>
</dbReference>
<dbReference type="Gene3D" id="3.30.465.10">
    <property type="match status" value="1"/>
</dbReference>
<protein>
    <submittedName>
        <fullName evidence="7">FAD-binding oxidoreductase</fullName>
    </submittedName>
</protein>
<evidence type="ECO:0000259" key="6">
    <source>
        <dbReference type="PROSITE" id="PS51387"/>
    </source>
</evidence>
<comment type="caution">
    <text evidence="7">The sequence shown here is derived from an EMBL/GenBank/DDBJ whole genome shotgun (WGS) entry which is preliminary data.</text>
</comment>
<keyword evidence="5" id="KW-0560">Oxidoreductase</keyword>
<evidence type="ECO:0000256" key="3">
    <source>
        <dbReference type="ARBA" id="ARBA00022630"/>
    </source>
</evidence>
<evidence type="ECO:0000313" key="7">
    <source>
        <dbReference type="EMBL" id="MCK8779240.1"/>
    </source>
</evidence>
<dbReference type="PANTHER" id="PTHR43716:SF1">
    <property type="entry name" value="D-2-HYDROXYGLUTARATE DEHYDROGENASE, MITOCHONDRIAL"/>
    <property type="match status" value="1"/>
</dbReference>
<evidence type="ECO:0000256" key="5">
    <source>
        <dbReference type="ARBA" id="ARBA00023002"/>
    </source>
</evidence>
<gene>
    <name evidence="7" type="ORF">M0654_04505</name>
</gene>
<dbReference type="SUPFAM" id="SSF56176">
    <property type="entry name" value="FAD-binding/transporter-associated domain-like"/>
    <property type="match status" value="1"/>
</dbReference>
<dbReference type="InterPro" id="IPR006094">
    <property type="entry name" value="Oxid_FAD_bind_N"/>
</dbReference>
<dbReference type="InterPro" id="IPR016164">
    <property type="entry name" value="FAD-linked_Oxase-like_C"/>
</dbReference>
<dbReference type="EMBL" id="JALPRY010000006">
    <property type="protein sequence ID" value="MCK8779240.1"/>
    <property type="molecule type" value="Genomic_DNA"/>
</dbReference>
<dbReference type="InterPro" id="IPR016166">
    <property type="entry name" value="FAD-bd_PCMH"/>
</dbReference>
<dbReference type="Gene3D" id="3.30.70.2190">
    <property type="match status" value="1"/>
</dbReference>
<dbReference type="Pfam" id="PF02913">
    <property type="entry name" value="FAD-oxidase_C"/>
    <property type="match status" value="1"/>
</dbReference>
<dbReference type="PANTHER" id="PTHR43716">
    <property type="entry name" value="D-2-HYDROXYGLUTARATE DEHYDROGENASE, MITOCHONDRIAL"/>
    <property type="match status" value="1"/>
</dbReference>
<evidence type="ECO:0000256" key="1">
    <source>
        <dbReference type="ARBA" id="ARBA00001974"/>
    </source>
</evidence>
<dbReference type="Pfam" id="PF01565">
    <property type="entry name" value="FAD_binding_4"/>
    <property type="match status" value="1"/>
</dbReference>
<dbReference type="InterPro" id="IPR016171">
    <property type="entry name" value="Vanillyl_alc_oxidase_C-sub2"/>
</dbReference>
<keyword evidence="4" id="KW-0274">FAD</keyword>
<name>A0ABT0IMZ1_9HYPH</name>
<proteinExistence type="inferred from homology"/>
<evidence type="ECO:0000256" key="4">
    <source>
        <dbReference type="ARBA" id="ARBA00022827"/>
    </source>
</evidence>
<dbReference type="RefSeq" id="WP_248682019.1">
    <property type="nucleotide sequence ID" value="NZ_JALPRY010000006.1"/>
</dbReference>
<dbReference type="InterPro" id="IPR051264">
    <property type="entry name" value="FAD-oxidored/transferase_4"/>
</dbReference>
<comment type="cofactor">
    <cofactor evidence="1">
        <name>FAD</name>
        <dbReference type="ChEBI" id="CHEBI:57692"/>
    </cofactor>
</comment>
<comment type="similarity">
    <text evidence="2">Belongs to the FAD-binding oxidoreductase/transferase type 4 family.</text>
</comment>
<dbReference type="PROSITE" id="PS51387">
    <property type="entry name" value="FAD_PCMH"/>
    <property type="match status" value="1"/>
</dbReference>
<dbReference type="InterPro" id="IPR036318">
    <property type="entry name" value="FAD-bd_PCMH-like_sf"/>
</dbReference>
<sequence>MQDHFAEALTAEFGQDVLFGHDIPRRFYNDWAGLPPVAPRALVRPRTTKQVSAVMRICSEFRVPVTPQGGLTGLNGGARPIEGGVALSLDRMNEIEEIDTVMATMTLQAGVVLGVAQRAAEDAGLFLGLDLGARDSCMIGGNLSTNAGGNRVIRFGMAREHVLGIEVVLPDGTIVTSLNKMLKNNAGYDLKQFFIGSEGTLGIITRAVLRLQAKPTELASAFCGCPDFASLLSLLKNARQRMGSALTSFEVMWPSFYDFMTSGLPHLRRALNDPHGIYVLIETAGRDAAENRLLLEQVLSEALESGAVTDAVLPSSERETRDLWAVRDSVSEYGKLMGPLTAFDVGLPTSKAGKAVEQIEAAIRARWPDAIALSYGHIGDSNLHIVCNIPSAGDEQPHEAITKLVFGFVAEHGGTISAEHGIGLLKKPYLKLSRSPEELELMARIKRALDPDNILNTGKVLSI</sequence>